<evidence type="ECO:0000313" key="2">
    <source>
        <dbReference type="Proteomes" id="UP000317940"/>
    </source>
</evidence>
<keyword evidence="2" id="KW-1185">Reference proteome</keyword>
<dbReference type="OrthoDB" id="4021146at2"/>
<comment type="caution">
    <text evidence="1">The sequence shown here is derived from an EMBL/GenBank/DDBJ whole genome shotgun (WGS) entry which is preliminary data.</text>
</comment>
<dbReference type="AlphaFoldDB" id="A0A561TSC3"/>
<dbReference type="RefSeq" id="WP_145909264.1">
    <property type="nucleotide sequence ID" value="NZ_BAAAMZ010000001.1"/>
</dbReference>
<organism evidence="1 2">
    <name type="scientific">Kitasatospora viridis</name>
    <dbReference type="NCBI Taxonomy" id="281105"/>
    <lineage>
        <taxon>Bacteria</taxon>
        <taxon>Bacillati</taxon>
        <taxon>Actinomycetota</taxon>
        <taxon>Actinomycetes</taxon>
        <taxon>Kitasatosporales</taxon>
        <taxon>Streptomycetaceae</taxon>
        <taxon>Kitasatospora</taxon>
    </lineage>
</organism>
<dbReference type="Proteomes" id="UP000317940">
    <property type="component" value="Unassembled WGS sequence"/>
</dbReference>
<accession>A0A561TSC3</accession>
<gene>
    <name evidence="1" type="ORF">FHX73_1357</name>
</gene>
<name>A0A561TSC3_9ACTN</name>
<sequence length="335" mass="37644">MSTWASVSNLSVTLRSGGQDCHIYANGQNRIAVAITVEPTDEDGNPVQVDLQHLAENLWLIDYDDESKLDWNGYSGWAYTDAANEFTATPDGVGERAESTIEDDGAQCVTFYVYGWPGVSRKSIGVRVKTDSGATVSSSRGGAYQSRVTFSPRSAVTYTWGDITWDCSRASTREGGNTGRVTTDAWNYYLSLKAEDNYFVAFRVQDYASEPGYDGLFACRITPEDGRRNFYGGYVWYREPHDRGTGRIVNFPDGNDWCDDVAMYDRADPERYLCFTWVHATIGGDGWHIPNGPVNDWKWYYSPKIVAWDRYGNAGTFWVYGDDIVDSLKGYDHPQ</sequence>
<reference evidence="1 2" key="1">
    <citation type="submission" date="2019-06" db="EMBL/GenBank/DDBJ databases">
        <title>Sequencing the genomes of 1000 actinobacteria strains.</title>
        <authorList>
            <person name="Klenk H.-P."/>
        </authorList>
    </citation>
    <scope>NUCLEOTIDE SEQUENCE [LARGE SCALE GENOMIC DNA]</scope>
    <source>
        <strain evidence="1 2">DSM 44826</strain>
    </source>
</reference>
<dbReference type="EMBL" id="VIWT01000003">
    <property type="protein sequence ID" value="TWF90013.1"/>
    <property type="molecule type" value="Genomic_DNA"/>
</dbReference>
<proteinExistence type="predicted"/>
<evidence type="ECO:0000313" key="1">
    <source>
        <dbReference type="EMBL" id="TWF90013.1"/>
    </source>
</evidence>
<protein>
    <submittedName>
        <fullName evidence="1">Uncharacterized protein</fullName>
    </submittedName>
</protein>